<reference evidence="3 4" key="2">
    <citation type="journal article" date="2021" name="Curr. Genet.">
        <title>Genetic response to nitrogen starvation in the aggressive Eucalyptus foliar pathogen Teratosphaeria destructans.</title>
        <authorList>
            <person name="Havenga M."/>
            <person name="Wingfield B.D."/>
            <person name="Wingfield M.J."/>
            <person name="Dreyer L.L."/>
            <person name="Roets F."/>
            <person name="Aylward J."/>
        </authorList>
    </citation>
    <scope>NUCLEOTIDE SEQUENCE [LARGE SCALE GENOMIC DNA]</scope>
    <source>
        <strain evidence="3">CMW44962</strain>
    </source>
</reference>
<feature type="compositionally biased region" description="Basic residues" evidence="2">
    <location>
        <begin position="1"/>
        <end position="14"/>
    </location>
</feature>
<protein>
    <submittedName>
        <fullName evidence="3">Uncharacterized protein</fullName>
    </submittedName>
</protein>
<dbReference type="Proteomes" id="UP001138500">
    <property type="component" value="Unassembled WGS sequence"/>
</dbReference>
<feature type="coiled-coil region" evidence="1">
    <location>
        <begin position="174"/>
        <end position="201"/>
    </location>
</feature>
<dbReference type="AlphaFoldDB" id="A0A9W7T1S8"/>
<gene>
    <name evidence="3" type="ORF">Tdes44962_MAKER06523</name>
</gene>
<evidence type="ECO:0000256" key="2">
    <source>
        <dbReference type="SAM" id="MobiDB-lite"/>
    </source>
</evidence>
<keyword evidence="1" id="KW-0175">Coiled coil</keyword>
<evidence type="ECO:0000256" key="1">
    <source>
        <dbReference type="SAM" id="Coils"/>
    </source>
</evidence>
<proteinExistence type="predicted"/>
<evidence type="ECO:0000313" key="4">
    <source>
        <dbReference type="Proteomes" id="UP001138500"/>
    </source>
</evidence>
<dbReference type="EMBL" id="RIBY02000036">
    <property type="protein sequence ID" value="KAH9845558.1"/>
    <property type="molecule type" value="Genomic_DNA"/>
</dbReference>
<keyword evidence="4" id="KW-1185">Reference proteome</keyword>
<evidence type="ECO:0000313" key="3">
    <source>
        <dbReference type="EMBL" id="KAH9845558.1"/>
    </source>
</evidence>
<feature type="coiled-coil region" evidence="1">
    <location>
        <begin position="54"/>
        <end position="109"/>
    </location>
</feature>
<organism evidence="3 4">
    <name type="scientific">Teratosphaeria destructans</name>
    <dbReference type="NCBI Taxonomy" id="418781"/>
    <lineage>
        <taxon>Eukaryota</taxon>
        <taxon>Fungi</taxon>
        <taxon>Dikarya</taxon>
        <taxon>Ascomycota</taxon>
        <taxon>Pezizomycotina</taxon>
        <taxon>Dothideomycetes</taxon>
        <taxon>Dothideomycetidae</taxon>
        <taxon>Mycosphaerellales</taxon>
        <taxon>Teratosphaeriaceae</taxon>
        <taxon>Teratosphaeria</taxon>
    </lineage>
</organism>
<reference evidence="3 4" key="1">
    <citation type="journal article" date="2018" name="IMA Fungus">
        <title>IMA Genome-F 10: Nine draft genome sequences of Claviceps purpurea s.lat., including C. arundinis, C. humidiphila, and C. cf. spartinae, pseudomolecules for the pitch canker pathogen Fusarium circinatum, draft genome of Davidsoniella eucalypti, Grosmannia galeiformis, Quambalaria eucalypti, and Teratosphaeria destructans.</title>
        <authorList>
            <person name="Wingfield B.D."/>
            <person name="Liu M."/>
            <person name="Nguyen H.D."/>
            <person name="Lane F.A."/>
            <person name="Morgan S.W."/>
            <person name="De Vos L."/>
            <person name="Wilken P.M."/>
            <person name="Duong T.A."/>
            <person name="Aylward J."/>
            <person name="Coetzee M.P."/>
            <person name="Dadej K."/>
            <person name="De Beer Z.W."/>
            <person name="Findlay W."/>
            <person name="Havenga M."/>
            <person name="Kolarik M."/>
            <person name="Menzies J.G."/>
            <person name="Naidoo K."/>
            <person name="Pochopski O."/>
            <person name="Shoukouhi P."/>
            <person name="Santana Q.C."/>
            <person name="Seifert K.A."/>
            <person name="Soal N."/>
            <person name="Steenkamp E.T."/>
            <person name="Tatham C.T."/>
            <person name="van der Nest M.A."/>
            <person name="Wingfield M.J."/>
        </authorList>
    </citation>
    <scope>NUCLEOTIDE SEQUENCE [LARGE SCALE GENOMIC DNA]</scope>
    <source>
        <strain evidence="3">CMW44962</strain>
    </source>
</reference>
<feature type="region of interest" description="Disordered" evidence="2">
    <location>
        <begin position="1"/>
        <end position="48"/>
    </location>
</feature>
<name>A0A9W7T1S8_9PEZI</name>
<accession>A0A9W7T1S8</accession>
<comment type="caution">
    <text evidence="3">The sequence shown here is derived from an EMBL/GenBank/DDBJ whole genome shotgun (WGS) entry which is preliminary data.</text>
</comment>
<sequence>MAPGKKRAGAKKRKVDSDDGGGLDQPMIAPGVKAEQKEAVQGQEDESYPLTSKISDLKKQNKDLEVSLHKTIAENASLKTELASLKSKLDFLTSKHNHLKRELASTVEELGSVTSMKDQQTKNNSWHVKQVDIYKRKAERAKAVRNKSLPVDVRAVMAHSDKVLDANMVLAAKEKTWKEEEQILKDDIKNLKAQVVALKNADL</sequence>